<proteinExistence type="predicted"/>
<dbReference type="EMBL" id="OW240913">
    <property type="protein sequence ID" value="CAH2251574.1"/>
    <property type="molecule type" value="Genomic_DNA"/>
</dbReference>
<accession>A0AAD1RET8</accession>
<reference evidence="1" key="1">
    <citation type="submission" date="2022-03" db="EMBL/GenBank/DDBJ databases">
        <authorList>
            <person name="Alioto T."/>
            <person name="Alioto T."/>
            <person name="Gomez Garrido J."/>
        </authorList>
    </citation>
    <scope>NUCLEOTIDE SEQUENCE</scope>
</reference>
<dbReference type="AlphaFoldDB" id="A0AAD1RET8"/>
<dbReference type="Proteomes" id="UP001295444">
    <property type="component" value="Chromosome 02"/>
</dbReference>
<organism evidence="1 2">
    <name type="scientific">Pelobates cultripes</name>
    <name type="common">Western spadefoot toad</name>
    <dbReference type="NCBI Taxonomy" id="61616"/>
    <lineage>
        <taxon>Eukaryota</taxon>
        <taxon>Metazoa</taxon>
        <taxon>Chordata</taxon>
        <taxon>Craniata</taxon>
        <taxon>Vertebrata</taxon>
        <taxon>Euteleostomi</taxon>
        <taxon>Amphibia</taxon>
        <taxon>Batrachia</taxon>
        <taxon>Anura</taxon>
        <taxon>Pelobatoidea</taxon>
        <taxon>Pelobatidae</taxon>
        <taxon>Pelobates</taxon>
    </lineage>
</organism>
<sequence length="134" mass="15672">MTELRRLETEHKKDPNPTTLTKLTAARNLLKTLTQADTAKVLMWLKQKYYEKGNKADTMLARRLKKRTEAKRITSIRTNNGTLTDCPASIGKIFQDYYTDLYNHDHRSQDTRPTLSARIETFLKDATPKRPKRY</sequence>
<evidence type="ECO:0000313" key="1">
    <source>
        <dbReference type="EMBL" id="CAH2251574.1"/>
    </source>
</evidence>
<keyword evidence="2" id="KW-1185">Reference proteome</keyword>
<evidence type="ECO:0000313" key="2">
    <source>
        <dbReference type="Proteomes" id="UP001295444"/>
    </source>
</evidence>
<gene>
    <name evidence="1" type="ORF">PECUL_23A009966</name>
</gene>
<protein>
    <submittedName>
        <fullName evidence="1">Uncharacterized protein</fullName>
    </submittedName>
</protein>
<name>A0AAD1RET8_PELCU</name>